<sequence length="95" mass="11264">METTRFTAQNGREVLKIVTDSGRTGYIDSSIPIEVIEAWHRRISAALAHPISRQRRLLRASRRRVFEPVRRRTRQRGLMVHMRLHRRGRLLLALR</sequence>
<gene>
    <name evidence="1" type="ORF">SAMN04487926_105287</name>
</gene>
<dbReference type="Proteomes" id="UP000198900">
    <property type="component" value="Unassembled WGS sequence"/>
</dbReference>
<organism evidence="1 2">
    <name type="scientific">Paraburkholderia steynii</name>
    <dbReference type="NCBI Taxonomy" id="1245441"/>
    <lineage>
        <taxon>Bacteria</taxon>
        <taxon>Pseudomonadati</taxon>
        <taxon>Pseudomonadota</taxon>
        <taxon>Betaproteobacteria</taxon>
        <taxon>Burkholderiales</taxon>
        <taxon>Burkholderiaceae</taxon>
        <taxon>Paraburkholderia</taxon>
    </lineage>
</organism>
<evidence type="ECO:0000313" key="2">
    <source>
        <dbReference type="Proteomes" id="UP000198900"/>
    </source>
</evidence>
<dbReference type="AlphaFoldDB" id="A0A7Z7FGC9"/>
<dbReference type="RefSeq" id="WP_091778067.1">
    <property type="nucleotide sequence ID" value="NZ_FNDI01000005.1"/>
</dbReference>
<dbReference type="EMBL" id="FNDI01000005">
    <property type="protein sequence ID" value="SDH55752.1"/>
    <property type="molecule type" value="Genomic_DNA"/>
</dbReference>
<evidence type="ECO:0000313" key="1">
    <source>
        <dbReference type="EMBL" id="SDH55752.1"/>
    </source>
</evidence>
<name>A0A7Z7FGC9_9BURK</name>
<keyword evidence="2" id="KW-1185">Reference proteome</keyword>
<reference evidence="1" key="1">
    <citation type="submission" date="2016-10" db="EMBL/GenBank/DDBJ databases">
        <authorList>
            <person name="Varghese N."/>
            <person name="Submissions S."/>
        </authorList>
    </citation>
    <scope>NUCLEOTIDE SEQUENCE [LARGE SCALE GENOMIC DNA]</scope>
    <source>
        <strain evidence="1">YR281</strain>
    </source>
</reference>
<protein>
    <submittedName>
        <fullName evidence="1">Uncharacterized protein</fullName>
    </submittedName>
</protein>
<comment type="caution">
    <text evidence="1">The sequence shown here is derived from an EMBL/GenBank/DDBJ whole genome shotgun (WGS) entry which is preliminary data.</text>
</comment>
<proteinExistence type="predicted"/>
<accession>A0A7Z7FGC9</accession>